<dbReference type="SUPFAM" id="SSF53448">
    <property type="entry name" value="Nucleotide-diphospho-sugar transferases"/>
    <property type="match status" value="2"/>
</dbReference>
<proteinExistence type="predicted"/>
<dbReference type="Proteomes" id="UP001169063">
    <property type="component" value="Unassembled WGS sequence"/>
</dbReference>
<dbReference type="PANTHER" id="PTHR43685:SF2">
    <property type="entry name" value="GLYCOSYLTRANSFERASE 2-LIKE DOMAIN-CONTAINING PROTEIN"/>
    <property type="match status" value="1"/>
</dbReference>
<organism evidence="2 3">
    <name type="scientific">Peiella sedimenti</name>
    <dbReference type="NCBI Taxonomy" id="3061083"/>
    <lineage>
        <taxon>Bacteria</taxon>
        <taxon>Pseudomonadati</taxon>
        <taxon>Pseudomonadota</taxon>
        <taxon>Alphaproteobacteria</taxon>
        <taxon>Caulobacterales</taxon>
        <taxon>Caulobacteraceae</taxon>
        <taxon>Peiella</taxon>
    </lineage>
</organism>
<protein>
    <submittedName>
        <fullName evidence="2">Glycosyltransferase family 2 protein</fullName>
    </submittedName>
</protein>
<dbReference type="PANTHER" id="PTHR43685">
    <property type="entry name" value="GLYCOSYLTRANSFERASE"/>
    <property type="match status" value="1"/>
</dbReference>
<dbReference type="Gene3D" id="3.90.550.10">
    <property type="entry name" value="Spore Coat Polysaccharide Biosynthesis Protein SpsA, Chain A"/>
    <property type="match status" value="2"/>
</dbReference>
<evidence type="ECO:0000313" key="2">
    <source>
        <dbReference type="EMBL" id="MDO1559018.1"/>
    </source>
</evidence>
<dbReference type="InterPro" id="IPR050834">
    <property type="entry name" value="Glycosyltransf_2"/>
</dbReference>
<evidence type="ECO:0000259" key="1">
    <source>
        <dbReference type="Pfam" id="PF00535"/>
    </source>
</evidence>
<accession>A0ABT8SKC7</accession>
<dbReference type="InterPro" id="IPR029044">
    <property type="entry name" value="Nucleotide-diphossugar_trans"/>
</dbReference>
<evidence type="ECO:0000313" key="3">
    <source>
        <dbReference type="Proteomes" id="UP001169063"/>
    </source>
</evidence>
<dbReference type="CDD" id="cd00761">
    <property type="entry name" value="Glyco_tranf_GTA_type"/>
    <property type="match status" value="1"/>
</dbReference>
<dbReference type="EMBL" id="JAUKTR010000002">
    <property type="protein sequence ID" value="MDO1559018.1"/>
    <property type="molecule type" value="Genomic_DNA"/>
</dbReference>
<feature type="domain" description="Glycosyltransferase 2-like" evidence="1">
    <location>
        <begin position="304"/>
        <end position="431"/>
    </location>
</feature>
<keyword evidence="3" id="KW-1185">Reference proteome</keyword>
<sequence length="614" mass="67515">MSAPLVSVVIPYFNQGAWLQTSVQSALAAYAGPLEVLIVDDGSTEPGRETFLRNAAALSDQVRIIRKANGGLSSARNAGLAEARGDFVQFLDCDDALVPGKIDQQVAHLASRPDLVASISHYASADPGMTEFGLDHDSIGPYRLSIDSFLMHWERGFSVPIHTALFRAEALATPTFDEALAGKEDWVFWCELLRRHPRGLGYLPVLGAIYRLHGRGMTRAYARMGQAFRAAAARIETLWGQDHPAFAPAAQRWFERYYAPRIVAETDRPAQADRAAAVDAPAAVAALTVFPAVPDRPAPDGRLSIVIPVYNHLEHLAGCIASALAQPEAHEVIALDDASTDPRVWPFLEAWAAREPRLKVFRNAENLGVSETQNRAVKAASGEFVGFLDCDDELEPGAAARVLWALDAEGPDYLFTDRTDIDPQGSEVRVARYGGYPWLAPSGSIERDLYLGMVASHWKVIRRSTYLEAGGCDPAFSGVQDWELALRLIGRARFTHLSEPLYRHRVHAGSVTSGQQTAQMWLTNLARRRHVEAIAPKAGARSVVHRLDDHAAARRLLDRRLAGETLAFDGGRDPLAADQIHLLREFNSLFDEMRLEETSQAALMGYLWSHRIIG</sequence>
<reference evidence="2" key="1">
    <citation type="submission" date="2023-07" db="EMBL/GenBank/DDBJ databases">
        <title>Brevundimonas soil sp. nov., isolated from the soil of chemical plant.</title>
        <authorList>
            <person name="Wu N."/>
        </authorList>
    </citation>
    <scope>NUCLEOTIDE SEQUENCE</scope>
    <source>
        <strain evidence="2">XZ-24</strain>
    </source>
</reference>
<dbReference type="InterPro" id="IPR001173">
    <property type="entry name" value="Glyco_trans_2-like"/>
</dbReference>
<dbReference type="Pfam" id="PF00535">
    <property type="entry name" value="Glycos_transf_2"/>
    <property type="match status" value="2"/>
</dbReference>
<feature type="domain" description="Glycosyltransferase 2-like" evidence="1">
    <location>
        <begin position="7"/>
        <end position="124"/>
    </location>
</feature>
<gene>
    <name evidence="2" type="ORF">Q0812_06200</name>
</gene>
<comment type="caution">
    <text evidence="2">The sequence shown here is derived from an EMBL/GenBank/DDBJ whole genome shotgun (WGS) entry which is preliminary data.</text>
</comment>
<name>A0ABT8SKC7_9CAUL</name>
<dbReference type="RefSeq" id="WP_302109447.1">
    <property type="nucleotide sequence ID" value="NZ_JAUKTR010000002.1"/>
</dbReference>